<keyword evidence="3" id="KW-0804">Transcription</keyword>
<evidence type="ECO:0000256" key="3">
    <source>
        <dbReference type="ARBA" id="ARBA00023163"/>
    </source>
</evidence>
<keyword evidence="2" id="KW-0238">DNA-binding</keyword>
<dbReference type="RefSeq" id="WP_189029522.1">
    <property type="nucleotide sequence ID" value="NZ_BMKR01000026.1"/>
</dbReference>
<dbReference type="Pfam" id="PF13411">
    <property type="entry name" value="MerR_1"/>
    <property type="match status" value="2"/>
</dbReference>
<dbReference type="GO" id="GO:0003677">
    <property type="term" value="F:DNA binding"/>
    <property type="evidence" value="ECO:0007669"/>
    <property type="project" value="UniProtKB-KW"/>
</dbReference>
<dbReference type="InterPro" id="IPR047057">
    <property type="entry name" value="MerR_fam"/>
</dbReference>
<dbReference type="PANTHER" id="PTHR30204">
    <property type="entry name" value="REDOX-CYCLING DRUG-SENSING TRANSCRIPTIONAL ACTIVATOR SOXR"/>
    <property type="match status" value="1"/>
</dbReference>
<dbReference type="SUPFAM" id="SSF46955">
    <property type="entry name" value="Putative DNA-binding domain"/>
    <property type="match status" value="2"/>
</dbReference>
<feature type="domain" description="HTH merR-type" evidence="4">
    <location>
        <begin position="122"/>
        <end position="190"/>
    </location>
</feature>
<evidence type="ECO:0000259" key="4">
    <source>
        <dbReference type="PROSITE" id="PS50937"/>
    </source>
</evidence>
<evidence type="ECO:0000256" key="1">
    <source>
        <dbReference type="ARBA" id="ARBA00023015"/>
    </source>
</evidence>
<dbReference type="InterPro" id="IPR009061">
    <property type="entry name" value="DNA-bd_dom_put_sf"/>
</dbReference>
<comment type="caution">
    <text evidence="5">The sequence shown here is derived from an EMBL/GenBank/DDBJ whole genome shotgun (WGS) entry which is preliminary data.</text>
</comment>
<dbReference type="PANTHER" id="PTHR30204:SF94">
    <property type="entry name" value="HEAVY METAL-DEPENDENT TRANSCRIPTIONAL REGULATOR HI_0293-RELATED"/>
    <property type="match status" value="1"/>
</dbReference>
<reference evidence="5" key="2">
    <citation type="submission" date="2020-09" db="EMBL/GenBank/DDBJ databases">
        <authorList>
            <person name="Sun Q."/>
            <person name="Zhou Y."/>
        </authorList>
    </citation>
    <scope>NUCLEOTIDE SEQUENCE</scope>
    <source>
        <strain evidence="5">CGMCC 1.16134</strain>
    </source>
</reference>
<proteinExistence type="predicted"/>
<evidence type="ECO:0000313" key="5">
    <source>
        <dbReference type="EMBL" id="GGF98015.1"/>
    </source>
</evidence>
<accession>A0A917CVF2</accession>
<evidence type="ECO:0000313" key="6">
    <source>
        <dbReference type="Proteomes" id="UP000637643"/>
    </source>
</evidence>
<organism evidence="5 6">
    <name type="scientific">Paenibacillus albidus</name>
    <dbReference type="NCBI Taxonomy" id="2041023"/>
    <lineage>
        <taxon>Bacteria</taxon>
        <taxon>Bacillati</taxon>
        <taxon>Bacillota</taxon>
        <taxon>Bacilli</taxon>
        <taxon>Bacillales</taxon>
        <taxon>Paenibacillaceae</taxon>
        <taxon>Paenibacillus</taxon>
    </lineage>
</organism>
<feature type="domain" description="HTH merR-type" evidence="4">
    <location>
        <begin position="1"/>
        <end position="70"/>
    </location>
</feature>
<dbReference type="PROSITE" id="PS50937">
    <property type="entry name" value="HTH_MERR_2"/>
    <property type="match status" value="2"/>
</dbReference>
<name>A0A917CVF2_9BACL</name>
<sequence>MYSTKEIASLVNVHPNTIRIYEEWKYISPVPRAKNGYRKFSELHLFQLKIARTAFHCEIVQGHIRAKARAIVEASGKGDFSTALNLAHDYLAHLEKEYQQALEAIRLVEKWISGTEILSDQTYTRIEAAELLKVSSEIVRNWERNDLLTVPRLPNGHRIYTEKEIHRMKIIRTLRNAHYSMNAILRLLNRAEQSKELSVQEILDTPGENEDIVTVTDRLIHSLEEGIQQAKEVIQLLLHKPLW</sequence>
<dbReference type="CDD" id="cd00592">
    <property type="entry name" value="HTH_MerR-like"/>
    <property type="match status" value="1"/>
</dbReference>
<dbReference type="GO" id="GO:0003700">
    <property type="term" value="F:DNA-binding transcription factor activity"/>
    <property type="evidence" value="ECO:0007669"/>
    <property type="project" value="InterPro"/>
</dbReference>
<keyword evidence="6" id="KW-1185">Reference proteome</keyword>
<dbReference type="InterPro" id="IPR000551">
    <property type="entry name" value="MerR-type_HTH_dom"/>
</dbReference>
<dbReference type="Gene3D" id="1.10.1660.10">
    <property type="match status" value="2"/>
</dbReference>
<dbReference type="SMART" id="SM00422">
    <property type="entry name" value="HTH_MERR"/>
    <property type="match status" value="2"/>
</dbReference>
<dbReference type="Proteomes" id="UP000637643">
    <property type="component" value="Unassembled WGS sequence"/>
</dbReference>
<reference evidence="5" key="1">
    <citation type="journal article" date="2014" name="Int. J. Syst. Evol. Microbiol.">
        <title>Complete genome sequence of Corynebacterium casei LMG S-19264T (=DSM 44701T), isolated from a smear-ripened cheese.</title>
        <authorList>
            <consortium name="US DOE Joint Genome Institute (JGI-PGF)"/>
            <person name="Walter F."/>
            <person name="Albersmeier A."/>
            <person name="Kalinowski J."/>
            <person name="Ruckert C."/>
        </authorList>
    </citation>
    <scope>NUCLEOTIDE SEQUENCE</scope>
    <source>
        <strain evidence="5">CGMCC 1.16134</strain>
    </source>
</reference>
<protein>
    <submittedName>
        <fullName evidence="5">MerR family transcriptional regulator</fullName>
    </submittedName>
</protein>
<evidence type="ECO:0000256" key="2">
    <source>
        <dbReference type="ARBA" id="ARBA00023125"/>
    </source>
</evidence>
<keyword evidence="1" id="KW-0805">Transcription regulation</keyword>
<gene>
    <name evidence="5" type="ORF">GCM10010912_48430</name>
</gene>
<dbReference type="EMBL" id="BMKR01000026">
    <property type="protein sequence ID" value="GGF98015.1"/>
    <property type="molecule type" value="Genomic_DNA"/>
</dbReference>
<dbReference type="AlphaFoldDB" id="A0A917CVF2"/>